<evidence type="ECO:0000313" key="1">
    <source>
        <dbReference type="EMBL" id="PTB46556.1"/>
    </source>
</evidence>
<gene>
    <name evidence="1" type="ORF">M441DRAFT_22560</name>
</gene>
<dbReference type="STRING" id="1042311.A0A2T3ZP20"/>
<dbReference type="Proteomes" id="UP000240493">
    <property type="component" value="Unassembled WGS sequence"/>
</dbReference>
<dbReference type="OrthoDB" id="3535423at2759"/>
<accession>A0A2T3ZP20</accession>
<sequence length="248" mass="27190">MKLIIVGSSGFVGKALVRQAISSPAITSVVGLGRRETPVPEDLSNPADAAKLTSVVCDDFLNYSDEAKQKLSNADACIWLMAVTPNKSGAMPWDEVRKICLEYTIAGLETLSKLPRGNEAKPLRFLYVSGANTERDQTKKPWVMGDYCLMRGGVETRVLDFAKNSNGTIETCILKPGLIRDSQQGNMFINAFQNIATTFISLPIIYLDEVVAALLNQATKGFEKETLENADIARIGKEELVEREEALE</sequence>
<dbReference type="AlphaFoldDB" id="A0A2T3ZP20"/>
<keyword evidence="2" id="KW-1185">Reference proteome</keyword>
<dbReference type="PANTHER" id="PTHR14097:SF9">
    <property type="entry name" value="EPIMERASE, PUTATIVE (AFU_ORTHOLOGUE AFUA_8G07320)-RELATED"/>
    <property type="match status" value="1"/>
</dbReference>
<evidence type="ECO:0008006" key="3">
    <source>
        <dbReference type="Google" id="ProtNLM"/>
    </source>
</evidence>
<organism evidence="1 2">
    <name type="scientific">Trichoderma asperellum (strain ATCC 204424 / CBS 433.97 / NBRC 101777)</name>
    <dbReference type="NCBI Taxonomy" id="1042311"/>
    <lineage>
        <taxon>Eukaryota</taxon>
        <taxon>Fungi</taxon>
        <taxon>Dikarya</taxon>
        <taxon>Ascomycota</taxon>
        <taxon>Pezizomycotina</taxon>
        <taxon>Sordariomycetes</taxon>
        <taxon>Hypocreomycetidae</taxon>
        <taxon>Hypocreales</taxon>
        <taxon>Hypocreaceae</taxon>
        <taxon>Trichoderma</taxon>
    </lineage>
</organism>
<reference evidence="1 2" key="1">
    <citation type="submission" date="2016-07" db="EMBL/GenBank/DDBJ databases">
        <title>Multiple horizontal gene transfer events from other fungi enriched the ability of initially mycotrophic Trichoderma (Ascomycota) to feed on dead plant biomass.</title>
        <authorList>
            <consortium name="DOE Joint Genome Institute"/>
            <person name="Aerts A."/>
            <person name="Atanasova L."/>
            <person name="Chenthamara K."/>
            <person name="Zhang J."/>
            <person name="Grujic M."/>
            <person name="Henrissat B."/>
            <person name="Kuo A."/>
            <person name="Salamov A."/>
            <person name="Lipzen A."/>
            <person name="Labutti K."/>
            <person name="Barry K."/>
            <person name="Miao Y."/>
            <person name="Rahimi M.J."/>
            <person name="Shen Q."/>
            <person name="Grigoriev I.V."/>
            <person name="Kubicek C.P."/>
            <person name="Druzhinina I.S."/>
        </authorList>
    </citation>
    <scope>NUCLEOTIDE SEQUENCE [LARGE SCALE GENOMIC DNA]</scope>
    <source>
        <strain evidence="1 2">CBS 433.97</strain>
    </source>
</reference>
<dbReference type="InterPro" id="IPR036291">
    <property type="entry name" value="NAD(P)-bd_dom_sf"/>
</dbReference>
<protein>
    <recommendedName>
        <fullName evidence="3">NAD(P)-binding domain-containing protein</fullName>
    </recommendedName>
</protein>
<dbReference type="PANTHER" id="PTHR14097">
    <property type="entry name" value="OXIDOREDUCTASE HTATIP2"/>
    <property type="match status" value="1"/>
</dbReference>
<dbReference type="EMBL" id="KZ679256">
    <property type="protein sequence ID" value="PTB46556.1"/>
    <property type="molecule type" value="Genomic_DNA"/>
</dbReference>
<proteinExistence type="predicted"/>
<dbReference type="Gene3D" id="3.40.50.720">
    <property type="entry name" value="NAD(P)-binding Rossmann-like Domain"/>
    <property type="match status" value="1"/>
</dbReference>
<dbReference type="SUPFAM" id="SSF51735">
    <property type="entry name" value="NAD(P)-binding Rossmann-fold domains"/>
    <property type="match status" value="1"/>
</dbReference>
<name>A0A2T3ZP20_TRIA4</name>
<evidence type="ECO:0000313" key="2">
    <source>
        <dbReference type="Proteomes" id="UP000240493"/>
    </source>
</evidence>